<evidence type="ECO:0000313" key="2">
    <source>
        <dbReference type="Proteomes" id="UP001221757"/>
    </source>
</evidence>
<dbReference type="AlphaFoldDB" id="A0AAD7DGQ0"/>
<gene>
    <name evidence="1" type="ORF">B0H17DRAFT_1133831</name>
</gene>
<reference evidence="1" key="1">
    <citation type="submission" date="2023-03" db="EMBL/GenBank/DDBJ databases">
        <title>Massive genome expansion in bonnet fungi (Mycena s.s.) driven by repeated elements and novel gene families across ecological guilds.</title>
        <authorList>
            <consortium name="Lawrence Berkeley National Laboratory"/>
            <person name="Harder C.B."/>
            <person name="Miyauchi S."/>
            <person name="Viragh M."/>
            <person name="Kuo A."/>
            <person name="Thoen E."/>
            <person name="Andreopoulos B."/>
            <person name="Lu D."/>
            <person name="Skrede I."/>
            <person name="Drula E."/>
            <person name="Henrissat B."/>
            <person name="Morin E."/>
            <person name="Kohler A."/>
            <person name="Barry K."/>
            <person name="LaButti K."/>
            <person name="Morin E."/>
            <person name="Salamov A."/>
            <person name="Lipzen A."/>
            <person name="Mereny Z."/>
            <person name="Hegedus B."/>
            <person name="Baldrian P."/>
            <person name="Stursova M."/>
            <person name="Weitz H."/>
            <person name="Taylor A."/>
            <person name="Grigoriev I.V."/>
            <person name="Nagy L.G."/>
            <person name="Martin F."/>
            <person name="Kauserud H."/>
        </authorList>
    </citation>
    <scope>NUCLEOTIDE SEQUENCE</scope>
    <source>
        <strain evidence="1">CBHHK067</strain>
    </source>
</reference>
<sequence>MSAYWNSHPNFLHNPKAPLQQEFKLLAAHEGWKIGGSRYKKEWERCGRDEFSHQFGSEDSQLSGWQAMCHGILVRVTEVPDSINQCRKVLRNDVWVNIYDLLDAKRTGKREKASIRSGSP</sequence>
<organism evidence="1 2">
    <name type="scientific">Mycena rosella</name>
    <name type="common">Pink bonnet</name>
    <name type="synonym">Agaricus rosellus</name>
    <dbReference type="NCBI Taxonomy" id="1033263"/>
    <lineage>
        <taxon>Eukaryota</taxon>
        <taxon>Fungi</taxon>
        <taxon>Dikarya</taxon>
        <taxon>Basidiomycota</taxon>
        <taxon>Agaricomycotina</taxon>
        <taxon>Agaricomycetes</taxon>
        <taxon>Agaricomycetidae</taxon>
        <taxon>Agaricales</taxon>
        <taxon>Marasmiineae</taxon>
        <taxon>Mycenaceae</taxon>
        <taxon>Mycena</taxon>
    </lineage>
</organism>
<proteinExistence type="predicted"/>
<dbReference type="Proteomes" id="UP001221757">
    <property type="component" value="Unassembled WGS sequence"/>
</dbReference>
<keyword evidence="2" id="KW-1185">Reference proteome</keyword>
<dbReference type="PANTHER" id="PTHR38846">
    <property type="entry name" value="C3H1-TYPE DOMAIN-CONTAINING PROTEIN"/>
    <property type="match status" value="1"/>
</dbReference>
<protein>
    <submittedName>
        <fullName evidence="1">Uncharacterized protein</fullName>
    </submittedName>
</protein>
<comment type="caution">
    <text evidence="1">The sequence shown here is derived from an EMBL/GenBank/DDBJ whole genome shotgun (WGS) entry which is preliminary data.</text>
</comment>
<evidence type="ECO:0000313" key="1">
    <source>
        <dbReference type="EMBL" id="KAJ7691309.1"/>
    </source>
</evidence>
<dbReference type="EMBL" id="JARKIE010000059">
    <property type="protein sequence ID" value="KAJ7691309.1"/>
    <property type="molecule type" value="Genomic_DNA"/>
</dbReference>
<dbReference type="PANTHER" id="PTHR38846:SF1">
    <property type="entry name" value="C3H1-TYPE DOMAIN-CONTAINING PROTEIN"/>
    <property type="match status" value="1"/>
</dbReference>
<accession>A0AAD7DGQ0</accession>
<name>A0AAD7DGQ0_MYCRO</name>